<keyword evidence="1" id="KW-0472">Membrane</keyword>
<dbReference type="EMBL" id="JBFOHK010000006">
    <property type="protein sequence ID" value="MEW9573803.1"/>
    <property type="molecule type" value="Genomic_DNA"/>
</dbReference>
<keyword evidence="1" id="KW-0812">Transmembrane</keyword>
<protein>
    <submittedName>
        <fullName evidence="2">Uncharacterized protein</fullName>
    </submittedName>
</protein>
<accession>A0ABV3QJ06</accession>
<keyword evidence="1" id="KW-1133">Transmembrane helix</keyword>
<gene>
    <name evidence="2" type="ORF">ABQJ54_18775</name>
</gene>
<evidence type="ECO:0000313" key="3">
    <source>
        <dbReference type="Proteomes" id="UP001556220"/>
    </source>
</evidence>
<reference evidence="2 3" key="1">
    <citation type="submission" date="2024-06" db="EMBL/GenBank/DDBJ databases">
        <authorList>
            <person name="Woo H."/>
        </authorList>
    </citation>
    <scope>NUCLEOTIDE SEQUENCE [LARGE SCALE GENOMIC DNA]</scope>
    <source>
        <strain evidence="2 3">Si-c</strain>
    </source>
</reference>
<keyword evidence="3" id="KW-1185">Reference proteome</keyword>
<feature type="transmembrane region" description="Helical" evidence="1">
    <location>
        <begin position="12"/>
        <end position="33"/>
    </location>
</feature>
<feature type="transmembrane region" description="Helical" evidence="1">
    <location>
        <begin position="53"/>
        <end position="81"/>
    </location>
</feature>
<dbReference type="RefSeq" id="WP_367855857.1">
    <property type="nucleotide sequence ID" value="NZ_JBFOHK010000006.1"/>
</dbReference>
<dbReference type="Proteomes" id="UP001556220">
    <property type="component" value="Unassembled WGS sequence"/>
</dbReference>
<evidence type="ECO:0000313" key="2">
    <source>
        <dbReference type="EMBL" id="MEW9573803.1"/>
    </source>
</evidence>
<organism evidence="2 3">
    <name type="scientific">Rhodanobacter lycopersici</name>
    <dbReference type="NCBI Taxonomy" id="3162487"/>
    <lineage>
        <taxon>Bacteria</taxon>
        <taxon>Pseudomonadati</taxon>
        <taxon>Pseudomonadota</taxon>
        <taxon>Gammaproteobacteria</taxon>
        <taxon>Lysobacterales</taxon>
        <taxon>Rhodanobacteraceae</taxon>
        <taxon>Rhodanobacter</taxon>
    </lineage>
</organism>
<name>A0ABV3QJ06_9GAMM</name>
<proteinExistence type="predicted"/>
<comment type="caution">
    <text evidence="2">The sequence shown here is derived from an EMBL/GenBank/DDBJ whole genome shotgun (WGS) entry which is preliminary data.</text>
</comment>
<sequence length="99" mass="11040">MSNNDLTNQAPAWLRLTLGVPLLCMLVGLFAWVEWAVQGFTPELSPRHWFDYGGMLLADMSFAGGIATLLIAGVLWILGIVAMELGERSLQALHRWRSR</sequence>
<evidence type="ECO:0000256" key="1">
    <source>
        <dbReference type="SAM" id="Phobius"/>
    </source>
</evidence>